<evidence type="ECO:0000313" key="5">
    <source>
        <dbReference type="EMBL" id="CEM60719.1"/>
    </source>
</evidence>
<proteinExistence type="predicted"/>
<reference evidence="6 8" key="3">
    <citation type="submission" date="2019-08" db="EMBL/GenBank/DDBJ databases">
        <authorList>
            <person name="Kuhnert P."/>
        </authorList>
    </citation>
    <scope>NUCLEOTIDE SEQUENCE [LARGE SCALE GENOMIC DNA]</scope>
    <source>
        <strain evidence="6 8">B36.5</strain>
    </source>
</reference>
<evidence type="ECO:0000313" key="7">
    <source>
        <dbReference type="Proteomes" id="UP000042527"/>
    </source>
</evidence>
<feature type="signal peptide" evidence="4">
    <location>
        <begin position="1"/>
        <end position="21"/>
    </location>
</feature>
<dbReference type="GeneID" id="57754200"/>
<keyword evidence="1" id="KW-0677">Repeat</keyword>
<reference evidence="5" key="1">
    <citation type="submission" date="2015-01" db="EMBL/GenBank/DDBJ databases">
        <authorList>
            <person name="Xiang T."/>
            <person name="Song Y."/>
            <person name="Huang L."/>
            <person name="Wang B."/>
            <person name="Wu P."/>
        </authorList>
    </citation>
    <scope>NUCLEOTIDE SEQUENCE [LARGE SCALE GENOMIC DNA]</scope>
    <source>
        <strain evidence="5">V1</strain>
    </source>
</reference>
<dbReference type="Proteomes" id="UP000042527">
    <property type="component" value="Unassembled WGS sequence"/>
</dbReference>
<dbReference type="Pfam" id="PF07719">
    <property type="entry name" value="TPR_2"/>
    <property type="match status" value="1"/>
</dbReference>
<keyword evidence="7" id="KW-1185">Reference proteome</keyword>
<dbReference type="AlphaFoldDB" id="A0A0B7GQ51"/>
<dbReference type="EMBL" id="CP042817">
    <property type="protein sequence ID" value="QEJ98942.1"/>
    <property type="molecule type" value="Genomic_DNA"/>
</dbReference>
<accession>A0A0B7GQ51</accession>
<dbReference type="Gene3D" id="1.25.40.10">
    <property type="entry name" value="Tetratricopeptide repeat domain"/>
    <property type="match status" value="1"/>
</dbReference>
<evidence type="ECO:0000256" key="3">
    <source>
        <dbReference type="PROSITE-ProRule" id="PRU00339"/>
    </source>
</evidence>
<keyword evidence="2 3" id="KW-0802">TPR repeat</keyword>
<dbReference type="InterPro" id="IPR011990">
    <property type="entry name" value="TPR-like_helical_dom_sf"/>
</dbReference>
<dbReference type="SUPFAM" id="SSF48452">
    <property type="entry name" value="TPR-like"/>
    <property type="match status" value="1"/>
</dbReference>
<feature type="chain" id="PRO_5041596581" evidence="4">
    <location>
        <begin position="22"/>
        <end position="204"/>
    </location>
</feature>
<name>A0A0B7GQ51_TREPH</name>
<dbReference type="PROSITE" id="PS50005">
    <property type="entry name" value="TPR"/>
    <property type="match status" value="1"/>
</dbReference>
<keyword evidence="4" id="KW-0732">Signal</keyword>
<evidence type="ECO:0000313" key="6">
    <source>
        <dbReference type="EMBL" id="QEJ98942.1"/>
    </source>
</evidence>
<evidence type="ECO:0000256" key="1">
    <source>
        <dbReference type="ARBA" id="ARBA00022737"/>
    </source>
</evidence>
<dbReference type="InterPro" id="IPR019734">
    <property type="entry name" value="TPR_rpt"/>
</dbReference>
<organism evidence="5 7">
    <name type="scientific">Treponema phagedenis</name>
    <dbReference type="NCBI Taxonomy" id="162"/>
    <lineage>
        <taxon>Bacteria</taxon>
        <taxon>Pseudomonadati</taxon>
        <taxon>Spirochaetota</taxon>
        <taxon>Spirochaetia</taxon>
        <taxon>Spirochaetales</taxon>
        <taxon>Treponemataceae</taxon>
        <taxon>Treponema</taxon>
    </lineage>
</organism>
<dbReference type="RefSeq" id="WP_004266462.1">
    <property type="nucleotide sequence ID" value="NZ_CDNC01000002.1"/>
</dbReference>
<evidence type="ECO:0000256" key="2">
    <source>
        <dbReference type="ARBA" id="ARBA00022803"/>
    </source>
</evidence>
<evidence type="ECO:0000313" key="8">
    <source>
        <dbReference type="Proteomes" id="UP000323594"/>
    </source>
</evidence>
<sequence>MQKIKPIFLVLFCSLFFLSCTETFEIKNTMIFGYLSWKNKNWDKAVKKFLDAHEKAAQIKSKDSADYANFALASTYLMQDEIDAANDRLKKISDPEDKKLQAAILYQSGIIAYRKKHYQQAVSFFKQCLELEPFASDSKINYEISKRAAEQNETITEKETTRSLSIETKINAEENIILTIIREKEEEEWKKKNQQEYKPHANDY</sequence>
<evidence type="ECO:0000256" key="4">
    <source>
        <dbReference type="SAM" id="SignalP"/>
    </source>
</evidence>
<dbReference type="OrthoDB" id="353431at2"/>
<gene>
    <name evidence="6" type="ORF">FUT82_13695</name>
    <name evidence="5" type="ORF">TPHV1_100039</name>
</gene>
<dbReference type="EMBL" id="CDNC01000002">
    <property type="protein sequence ID" value="CEM60719.1"/>
    <property type="molecule type" value="Genomic_DNA"/>
</dbReference>
<dbReference type="InterPro" id="IPR013105">
    <property type="entry name" value="TPR_2"/>
</dbReference>
<protein>
    <submittedName>
        <fullName evidence="5">Tetratricopeptide repeat protein</fullName>
    </submittedName>
</protein>
<reference evidence="7" key="2">
    <citation type="submission" date="2015-01" db="EMBL/GenBank/DDBJ databases">
        <authorList>
            <person name="Manzoor Shahid"/>
            <person name="Zubair Saima"/>
        </authorList>
    </citation>
    <scope>NUCLEOTIDE SEQUENCE [LARGE SCALE GENOMIC DNA]</scope>
    <source>
        <strain evidence="7">V1</strain>
    </source>
</reference>
<dbReference type="PROSITE" id="PS51257">
    <property type="entry name" value="PROKAR_LIPOPROTEIN"/>
    <property type="match status" value="1"/>
</dbReference>
<dbReference type="Proteomes" id="UP000323594">
    <property type="component" value="Chromosome"/>
</dbReference>
<feature type="repeat" description="TPR" evidence="3">
    <location>
        <begin position="102"/>
        <end position="135"/>
    </location>
</feature>